<organism evidence="1 2">
    <name type="scientific">Nostoc punctiforme NIES-2108</name>
    <dbReference type="NCBI Taxonomy" id="1356359"/>
    <lineage>
        <taxon>Bacteria</taxon>
        <taxon>Bacillati</taxon>
        <taxon>Cyanobacteriota</taxon>
        <taxon>Cyanophyceae</taxon>
        <taxon>Nostocales</taxon>
        <taxon>Nostocaceae</taxon>
        <taxon>Nostoc</taxon>
    </lineage>
</organism>
<evidence type="ECO:0000313" key="2">
    <source>
        <dbReference type="Proteomes" id="UP000252085"/>
    </source>
</evidence>
<proteinExistence type="predicted"/>
<dbReference type="Proteomes" id="UP000252085">
    <property type="component" value="Unassembled WGS sequence"/>
</dbReference>
<name>A0A367S3E3_NOSPU</name>
<dbReference type="EMBL" id="LXQE01000007">
    <property type="protein sequence ID" value="RCJ42540.1"/>
    <property type="molecule type" value="Genomic_DNA"/>
</dbReference>
<dbReference type="AlphaFoldDB" id="A0A367S3E3"/>
<comment type="caution">
    <text evidence="1">The sequence shown here is derived from an EMBL/GenBank/DDBJ whole genome shotgun (WGS) entry which is preliminary data.</text>
</comment>
<reference evidence="1 2" key="1">
    <citation type="submission" date="2016-04" db="EMBL/GenBank/DDBJ databases">
        <authorList>
            <person name="Evans L.H."/>
            <person name="Alamgir A."/>
            <person name="Owens N."/>
            <person name="Weber N.D."/>
            <person name="Virtaneva K."/>
            <person name="Barbian K."/>
            <person name="Babar A."/>
            <person name="Rosenke K."/>
        </authorList>
    </citation>
    <scope>NUCLEOTIDE SEQUENCE [LARGE SCALE GENOMIC DNA]</scope>
    <source>
        <strain evidence="1">NIES-2108</strain>
    </source>
</reference>
<accession>A0A367S3E3</accession>
<protein>
    <submittedName>
        <fullName evidence="1">Uncharacterized protein</fullName>
    </submittedName>
</protein>
<evidence type="ECO:0000313" key="1">
    <source>
        <dbReference type="EMBL" id="RCJ42540.1"/>
    </source>
</evidence>
<gene>
    <name evidence="1" type="ORF">A6769_37240</name>
</gene>
<sequence>MTQVNCSTEVRERTEIIISSDMISLYEKQFSRQEVAKELNISVRTLTRYLEFAIGLIPDLSVYVDEFGTLNRRRIDSCHVEYLREVTDLLKNFSKERVISILTRKYSPIEND</sequence>